<feature type="region of interest" description="Disordered" evidence="2">
    <location>
        <begin position="323"/>
        <end position="348"/>
    </location>
</feature>
<name>A0AAE5A4N1_9NOCA</name>
<keyword evidence="1 4" id="KW-0378">Hydrolase</keyword>
<dbReference type="InterPro" id="IPR013094">
    <property type="entry name" value="AB_hydrolase_3"/>
</dbReference>
<dbReference type="InterPro" id="IPR050300">
    <property type="entry name" value="GDXG_lipolytic_enzyme"/>
</dbReference>
<evidence type="ECO:0000313" key="5">
    <source>
        <dbReference type="Proteomes" id="UP001185863"/>
    </source>
</evidence>
<dbReference type="GO" id="GO:0016787">
    <property type="term" value="F:hydrolase activity"/>
    <property type="evidence" value="ECO:0007669"/>
    <property type="project" value="UniProtKB-KW"/>
</dbReference>
<dbReference type="AlphaFoldDB" id="A0AAE5A4N1"/>
<reference evidence="4" key="1">
    <citation type="submission" date="2023-10" db="EMBL/GenBank/DDBJ databases">
        <title>Development of a sustainable strategy for remediation of hydrocarbon-contaminated territories based on the waste exchange concept.</title>
        <authorList>
            <person name="Krivoruchko A."/>
        </authorList>
    </citation>
    <scope>NUCLEOTIDE SEQUENCE</scope>
    <source>
        <strain evidence="4">IEGM 68</strain>
    </source>
</reference>
<organism evidence="4 5">
    <name type="scientific">Rhodococcus oxybenzonivorans</name>
    <dbReference type="NCBI Taxonomy" id="1990687"/>
    <lineage>
        <taxon>Bacteria</taxon>
        <taxon>Bacillati</taxon>
        <taxon>Actinomycetota</taxon>
        <taxon>Actinomycetes</taxon>
        <taxon>Mycobacteriales</taxon>
        <taxon>Nocardiaceae</taxon>
        <taxon>Rhodococcus</taxon>
    </lineage>
</organism>
<dbReference type="Pfam" id="PF07859">
    <property type="entry name" value="Abhydrolase_3"/>
    <property type="match status" value="1"/>
</dbReference>
<dbReference type="Proteomes" id="UP001185863">
    <property type="component" value="Unassembled WGS sequence"/>
</dbReference>
<evidence type="ECO:0000313" key="4">
    <source>
        <dbReference type="EMBL" id="MDV7263990.1"/>
    </source>
</evidence>
<dbReference type="InterPro" id="IPR029058">
    <property type="entry name" value="AB_hydrolase_fold"/>
</dbReference>
<dbReference type="PANTHER" id="PTHR48081">
    <property type="entry name" value="AB HYDROLASE SUPERFAMILY PROTEIN C4A8.06C"/>
    <property type="match status" value="1"/>
</dbReference>
<feature type="domain" description="Alpha/beta hydrolase fold-3" evidence="3">
    <location>
        <begin position="87"/>
        <end position="293"/>
    </location>
</feature>
<protein>
    <submittedName>
        <fullName evidence="4">Alpha/beta hydrolase</fullName>
    </submittedName>
</protein>
<proteinExistence type="predicted"/>
<dbReference type="SUPFAM" id="SSF53474">
    <property type="entry name" value="alpha/beta-Hydrolases"/>
    <property type="match status" value="1"/>
</dbReference>
<gene>
    <name evidence="4" type="ORF">R4315_05425</name>
</gene>
<comment type="caution">
    <text evidence="4">The sequence shown here is derived from an EMBL/GenBank/DDBJ whole genome shotgun (WGS) entry which is preliminary data.</text>
</comment>
<evidence type="ECO:0000256" key="1">
    <source>
        <dbReference type="ARBA" id="ARBA00022801"/>
    </source>
</evidence>
<dbReference type="PANTHER" id="PTHR48081:SF8">
    <property type="entry name" value="ALPHA_BETA HYDROLASE FOLD-3 DOMAIN-CONTAINING PROTEIN-RELATED"/>
    <property type="match status" value="1"/>
</dbReference>
<dbReference type="Gene3D" id="3.40.50.1820">
    <property type="entry name" value="alpha/beta hydrolase"/>
    <property type="match status" value="1"/>
</dbReference>
<evidence type="ECO:0000259" key="3">
    <source>
        <dbReference type="Pfam" id="PF07859"/>
    </source>
</evidence>
<dbReference type="EMBL" id="JAWLUP010000006">
    <property type="protein sequence ID" value="MDV7263990.1"/>
    <property type="molecule type" value="Genomic_DNA"/>
</dbReference>
<sequence length="348" mass="37533">MTYSQWQDVLDPDALAVAQQLDELLPGPLYTLGLDGIRTFAAPPPPPRTTQVASVEDRIITWGAEPGNVSVPVRIYQPDSTTRAGALLYIHGGGFTVGSLDGVDELCRIIADEASCVVVSVDYRLAPEHRFPAAITDVRAAYDWLRANADELGVAPSHLAVGGDSAGGGLAASLCLDLRRRGIPQPVMQLLVYPAVDDQFTRPSWIAFKDAPLLDAETAQWFWKQYVGDSPTDLDELAVPMKADTLAGLARAHIATAEVDPLRDDGEAYAARLHEAGVAVRHQRYTGVFHGFFPEVHTYAKSRRAVLDACESLQLAFRLGPSAPNRHVPSRPHTASVSRVAECGGHTA</sequence>
<evidence type="ECO:0000256" key="2">
    <source>
        <dbReference type="SAM" id="MobiDB-lite"/>
    </source>
</evidence>
<dbReference type="RefSeq" id="WP_317745593.1">
    <property type="nucleotide sequence ID" value="NZ_JAWLUP010000006.1"/>
</dbReference>
<accession>A0AAE5A4N1</accession>